<evidence type="ECO:0000313" key="4">
    <source>
        <dbReference type="Proteomes" id="UP000553632"/>
    </source>
</evidence>
<proteinExistence type="predicted"/>
<keyword evidence="4" id="KW-1185">Reference proteome</keyword>
<reference evidence="3 4" key="1">
    <citation type="submission" date="2020-04" db="EMBL/GenBank/DDBJ databases">
        <title>Perkinsus olseni comparative genomics.</title>
        <authorList>
            <person name="Bogema D.R."/>
        </authorList>
    </citation>
    <scope>NUCLEOTIDE SEQUENCE [LARGE SCALE GENOMIC DNA]</scope>
    <source>
        <strain evidence="3 4">ATCC PRA-207</strain>
    </source>
</reference>
<dbReference type="InterPro" id="IPR036338">
    <property type="entry name" value="Aha1"/>
</dbReference>
<keyword evidence="1" id="KW-0802">TPR repeat</keyword>
<dbReference type="EMBL" id="JABANO010004046">
    <property type="protein sequence ID" value="KAF4755821.1"/>
    <property type="molecule type" value="Genomic_DNA"/>
</dbReference>
<feature type="region of interest" description="Disordered" evidence="2">
    <location>
        <begin position="725"/>
        <end position="762"/>
    </location>
</feature>
<dbReference type="SUPFAM" id="SSF48452">
    <property type="entry name" value="TPR-like"/>
    <property type="match status" value="1"/>
</dbReference>
<dbReference type="PANTHER" id="PTHR46423:SF1">
    <property type="entry name" value="RNA POLYMERASE II-ASSOCIATED PROTEIN 3"/>
    <property type="match status" value="1"/>
</dbReference>
<comment type="caution">
    <text evidence="3">The sequence shown here is derived from an EMBL/GenBank/DDBJ whole genome shotgun (WGS) entry which is preliminary data.</text>
</comment>
<evidence type="ECO:0000256" key="1">
    <source>
        <dbReference type="ARBA" id="ARBA00022803"/>
    </source>
</evidence>
<feature type="compositionally biased region" description="Polar residues" evidence="2">
    <location>
        <begin position="1"/>
        <end position="11"/>
    </location>
</feature>
<dbReference type="Gene3D" id="3.15.10.20">
    <property type="entry name" value="Activator of Hsp90 ATPase Aha1, N-terminal domain"/>
    <property type="match status" value="1"/>
</dbReference>
<sequence length="912" mass="100267">MLSSESRTSPSVEMELASQPPAAKRLRLSSTSGCRDGASSSSLHSRWVEHRCSDEFLAYINSSITRETAICGGTASILGSPERRMNLARMLHRCLNLIGSVHDAPLYCRAWEIFAKSVSHLHPHLSSAEATSPEEFRAEASVRAMCAASVSLAVDVRCPLDSPPSSWIVTWGHFFSGFVNYGDYNVNLKSFLVKNEEDCRKGSERSKALMRLKVVLSSSIFDWNLDGTATVADCLRICYDRFILALPELAPNSFTWFNAGAVLRSCQSLSIVASLALTGSDAPSEGDEEDSHACAANHVALAILALVTSYSSTTLIDSSARPMMSAVPDLSGVSSLLTKGVPLLDAYLTSCDEEKVAVVGALATAAGCFVSDVIRMVKSVWSAPNVKLTFMTVDALAEEQLLSGRAGNTGRCILPDIQKSHEEFHWLVYPRWTTASTRPCSASQSQPVTMPHDRESAVEYQRKKRRERWLGNIHQKRQGMSVESLVALAEDYKTRGNDKYKAGNTLEALDYYLSAIEYLKGAINNREQSETERALPVEFLGFRHRLLVVLDSNSAQCHLRLKEWREAVQRASAAIELDSSYAKSYYRRAVGQSELGNVEAALSDLKEVKRLSTKHQWKNCEARMLCRKLRQGGGRLIFPTGKLSGNARTAESKAELLTGVADCRPSEKDMLYSDRNAAESVPEEAKLTATLQHEMLTAVTGKPLDGETEIEDSVASRKELDAHERRRTLLDKRDREERRAASGETRLLSVPSGAEGRAHSSGTADLWKPAVEWVTQELMGKSVVANIGRITCVDLHDFEGEAWVVTYNSKRVPFYDLHFVVVWELGSSESTDGPLSAGEIIASSPTGLPPPKTDIPGSFGRGTFVVRVNSGEEPSVWIESRKVEKGAIDASLEFENTVSCTIRDLQNMFGRS</sequence>
<dbReference type="GO" id="GO:0101031">
    <property type="term" value="C:protein folding chaperone complex"/>
    <property type="evidence" value="ECO:0007669"/>
    <property type="project" value="TreeGrafter"/>
</dbReference>
<dbReference type="AlphaFoldDB" id="A0A7J6UFA0"/>
<name>A0A7J6UFA0_PEROL</name>
<feature type="compositionally biased region" description="Polar residues" evidence="2">
    <location>
        <begin position="28"/>
        <end position="41"/>
    </location>
</feature>
<dbReference type="Proteomes" id="UP000553632">
    <property type="component" value="Unassembled WGS sequence"/>
</dbReference>
<evidence type="ECO:0000256" key="2">
    <source>
        <dbReference type="SAM" id="MobiDB-lite"/>
    </source>
</evidence>
<dbReference type="InterPro" id="IPR019734">
    <property type="entry name" value="TPR_rpt"/>
</dbReference>
<dbReference type="Gene3D" id="1.25.40.10">
    <property type="entry name" value="Tetratricopeptide repeat domain"/>
    <property type="match status" value="1"/>
</dbReference>
<accession>A0A7J6UFA0</accession>
<protein>
    <submittedName>
        <fullName evidence="3">FK506-binding protein 5</fullName>
    </submittedName>
</protein>
<dbReference type="InterPro" id="IPR051966">
    <property type="entry name" value="RPAP3"/>
</dbReference>
<gene>
    <name evidence="3" type="primary">FKBP5_2</name>
    <name evidence="3" type="ORF">FOZ63_021662</name>
</gene>
<dbReference type="InterPro" id="IPR011990">
    <property type="entry name" value="TPR-like_helical_dom_sf"/>
</dbReference>
<dbReference type="PANTHER" id="PTHR46423">
    <property type="entry name" value="RNA POLYMERASE II-ASSOCIATED PROTEIN 3"/>
    <property type="match status" value="1"/>
</dbReference>
<dbReference type="SMART" id="SM00028">
    <property type="entry name" value="TPR"/>
    <property type="match status" value="3"/>
</dbReference>
<feature type="region of interest" description="Disordered" evidence="2">
    <location>
        <begin position="1"/>
        <end position="41"/>
    </location>
</feature>
<organism evidence="3 4">
    <name type="scientific">Perkinsus olseni</name>
    <name type="common">Perkinsus atlanticus</name>
    <dbReference type="NCBI Taxonomy" id="32597"/>
    <lineage>
        <taxon>Eukaryota</taxon>
        <taxon>Sar</taxon>
        <taxon>Alveolata</taxon>
        <taxon>Perkinsozoa</taxon>
        <taxon>Perkinsea</taxon>
        <taxon>Perkinsida</taxon>
        <taxon>Perkinsidae</taxon>
        <taxon>Perkinsus</taxon>
    </lineage>
</organism>
<feature type="compositionally biased region" description="Basic and acidic residues" evidence="2">
    <location>
        <begin position="725"/>
        <end position="741"/>
    </location>
</feature>
<evidence type="ECO:0000313" key="3">
    <source>
        <dbReference type="EMBL" id="KAF4755821.1"/>
    </source>
</evidence>